<dbReference type="SUPFAM" id="SSF47240">
    <property type="entry name" value="Ferritin-like"/>
    <property type="match status" value="1"/>
</dbReference>
<sequence>MSNFSQVRELLQHNQQLHARASTFYQDLAFQADNERVKMLLATLAKHEAELCTSMLGYIQKAPAKILNTYFQFDHEHGVDDLFANKFVTRSITSSQVEAIATDLDNYFCDLYQEMVDAVDCQQVQELFEHLHLHMIEEKKRLSIDIYSMLDM</sequence>
<dbReference type="InterPro" id="IPR009078">
    <property type="entry name" value="Ferritin-like_SF"/>
</dbReference>
<reference evidence="2" key="1">
    <citation type="journal article" date="2014" name="Environ. Microbiol.">
        <title>Comparative genomics of the marine bacterial genus Glaciecola reveals the high degree of genomic diversity and genomic characteristic for cold adaptation.</title>
        <authorList>
            <person name="Qin Q.L."/>
            <person name="Xie B.B."/>
            <person name="Yu Y."/>
            <person name="Shu Y.L."/>
            <person name="Rong J.C."/>
            <person name="Zhang Y.J."/>
            <person name="Zhao D.L."/>
            <person name="Chen X.L."/>
            <person name="Zhang X.Y."/>
            <person name="Chen B."/>
            <person name="Zhou B.C."/>
            <person name="Zhang Y.Z."/>
        </authorList>
    </citation>
    <scope>NUCLEOTIDE SEQUENCE [LARGE SCALE GENOMIC DNA]</scope>
    <source>
        <strain evidence="2">LMG 21857</strain>
    </source>
</reference>
<dbReference type="InterPro" id="IPR012347">
    <property type="entry name" value="Ferritin-like"/>
</dbReference>
<gene>
    <name evidence="1" type="ORF">GPLA_3734</name>
</gene>
<keyword evidence="2" id="KW-1185">Reference proteome</keyword>
<accession>K6YPG4</accession>
<dbReference type="AlphaFoldDB" id="K6YPG4"/>
<evidence type="ECO:0000313" key="2">
    <source>
        <dbReference type="Proteomes" id="UP000006322"/>
    </source>
</evidence>
<name>K6YPG4_9ALTE</name>
<proteinExistence type="predicted"/>
<dbReference type="EMBL" id="BAER01000115">
    <property type="protein sequence ID" value="GAC34619.1"/>
    <property type="molecule type" value="Genomic_DNA"/>
</dbReference>
<protein>
    <submittedName>
        <fullName evidence="1">Uncharacterized protein</fullName>
    </submittedName>
</protein>
<dbReference type="STRING" id="1129793.GPLA_3734"/>
<dbReference type="Gene3D" id="1.20.1260.10">
    <property type="match status" value="1"/>
</dbReference>
<dbReference type="RefSeq" id="WP_007106384.1">
    <property type="nucleotide sequence ID" value="NZ_BAER01000115.1"/>
</dbReference>
<dbReference type="Proteomes" id="UP000006322">
    <property type="component" value="Unassembled WGS sequence"/>
</dbReference>
<evidence type="ECO:0000313" key="1">
    <source>
        <dbReference type="EMBL" id="GAC34619.1"/>
    </source>
</evidence>
<dbReference type="OrthoDB" id="278693at2"/>
<organism evidence="1 2">
    <name type="scientific">Paraglaciecola polaris LMG 21857</name>
    <dbReference type="NCBI Taxonomy" id="1129793"/>
    <lineage>
        <taxon>Bacteria</taxon>
        <taxon>Pseudomonadati</taxon>
        <taxon>Pseudomonadota</taxon>
        <taxon>Gammaproteobacteria</taxon>
        <taxon>Alteromonadales</taxon>
        <taxon>Alteromonadaceae</taxon>
        <taxon>Paraglaciecola</taxon>
    </lineage>
</organism>
<comment type="caution">
    <text evidence="1">The sequence shown here is derived from an EMBL/GenBank/DDBJ whole genome shotgun (WGS) entry which is preliminary data.</text>
</comment>